<feature type="compositionally biased region" description="Basic and acidic residues" evidence="1">
    <location>
        <begin position="115"/>
        <end position="131"/>
    </location>
</feature>
<reference evidence="2" key="1">
    <citation type="journal article" date="2020" name="Stud. Mycol.">
        <title>101 Dothideomycetes genomes: a test case for predicting lifestyles and emergence of pathogens.</title>
        <authorList>
            <person name="Haridas S."/>
            <person name="Albert R."/>
            <person name="Binder M."/>
            <person name="Bloem J."/>
            <person name="Labutti K."/>
            <person name="Salamov A."/>
            <person name="Andreopoulos B."/>
            <person name="Baker S."/>
            <person name="Barry K."/>
            <person name="Bills G."/>
            <person name="Bluhm B."/>
            <person name="Cannon C."/>
            <person name="Castanera R."/>
            <person name="Culley D."/>
            <person name="Daum C."/>
            <person name="Ezra D."/>
            <person name="Gonzalez J."/>
            <person name="Henrissat B."/>
            <person name="Kuo A."/>
            <person name="Liang C."/>
            <person name="Lipzen A."/>
            <person name="Lutzoni F."/>
            <person name="Magnuson J."/>
            <person name="Mondo S."/>
            <person name="Nolan M."/>
            <person name="Ohm R."/>
            <person name="Pangilinan J."/>
            <person name="Park H.-J."/>
            <person name="Ramirez L."/>
            <person name="Alfaro M."/>
            <person name="Sun H."/>
            <person name="Tritt A."/>
            <person name="Yoshinaga Y."/>
            <person name="Zwiers L.-H."/>
            <person name="Turgeon B."/>
            <person name="Goodwin S."/>
            <person name="Spatafora J."/>
            <person name="Crous P."/>
            <person name="Grigoriev I."/>
        </authorList>
    </citation>
    <scope>NUCLEOTIDE SEQUENCE</scope>
    <source>
        <strain evidence="2">CBS 122681</strain>
    </source>
</reference>
<evidence type="ECO:0000256" key="1">
    <source>
        <dbReference type="SAM" id="MobiDB-lite"/>
    </source>
</evidence>
<evidence type="ECO:0000313" key="2">
    <source>
        <dbReference type="EMBL" id="KAF2652093.1"/>
    </source>
</evidence>
<gene>
    <name evidence="2" type="ORF">K491DRAFT_605634</name>
</gene>
<sequence length="890" mass="97713">MLGSSESRRRKKDPDRDRTSPKSKDEDREKRKERHKSKSSRSTRKASSPASKDDDGEPSHERPSKERTRTSSSSTPHTPKSHRMAVVPEMDRRGSLGSPNGSRTSLSYPTLSKTHAKENIYSREDAADRKAPLTPEATDVGDGGNVDSSQKQSSPAAPTRAPPSPPLTATMAADLRKTASANSMRRKETLQREMEAGRGSVDSGTRLTPEPRTTASRSSLRQTDAEGAATDLTSTTGSSQPSTVKMRAQSPRHGPPKTGSASPAPARPPQPASPAARMASRQESEITQSTDSDATPVAPSHGSARQRRAGSPTNSEISPPSVIDSSPRTPTQSPAFPSMPSGHKVRPPTVEIVSEHSSRSQSVDTAYSATPLTPAPPPPPPPPTVTDPPRVDYLLRNGGLSRPVHRSLLAAVDGMTPMTGYAQYQSPRVSDLLEDQARNFFKPLQMIFDDYNLVIDKNGSLAVATGYQSVARRLLDRLETVFARDITLDYCDCLMCFDEPGQKNHSNVEYAGESWGSILELVSGRVELPSWPPFDHTSADGLGIKDLQDPCQQIDVDVPEEYRDHYARQSRKTKVTVQSWLSSQQDTAPDEIDDDTLTFAMLTRLEQVKRPLFYGLLYGLEELPTPKSQPVPEEEIPRSIQKAAIALQRLYRLPTLPREQLVVMWLIRNPTMHDLLHSLAGITKQEWEILISGRFDGFLWSGADDVVGSPPGVDLNPPRLPSRGPPGTFSPPLDPVHRLSFRPAPIQMDEETEIAVLAEVEREIWKSMEELENAFEHLHKSAELVRIRLRHRSAGLSMAAQARRGDANPGVFARTDTPASAFGHRSAAPSDCLEDLRSEIGPDDSASNVSHNRRGGAHRRRARHTPAPVEEEDEGDAKPPTLAQKIRRKF</sequence>
<proteinExistence type="predicted"/>
<dbReference type="EMBL" id="MU004410">
    <property type="protein sequence ID" value="KAF2652093.1"/>
    <property type="molecule type" value="Genomic_DNA"/>
</dbReference>
<feature type="compositionally biased region" description="Pro residues" evidence="1">
    <location>
        <begin position="373"/>
        <end position="386"/>
    </location>
</feature>
<feature type="compositionally biased region" description="Polar residues" evidence="1">
    <location>
        <begin position="97"/>
        <end position="113"/>
    </location>
</feature>
<feature type="compositionally biased region" description="Polar residues" evidence="1">
    <location>
        <begin position="231"/>
        <end position="243"/>
    </location>
</feature>
<feature type="region of interest" description="Disordered" evidence="1">
    <location>
        <begin position="1"/>
        <end position="392"/>
    </location>
</feature>
<dbReference type="Proteomes" id="UP000799324">
    <property type="component" value="Unassembled WGS sequence"/>
</dbReference>
<evidence type="ECO:0000313" key="3">
    <source>
        <dbReference type="Proteomes" id="UP000799324"/>
    </source>
</evidence>
<evidence type="ECO:0008006" key="4">
    <source>
        <dbReference type="Google" id="ProtNLM"/>
    </source>
</evidence>
<feature type="compositionally biased region" description="Basic and acidic residues" evidence="1">
    <location>
        <begin position="51"/>
        <end position="69"/>
    </location>
</feature>
<feature type="compositionally biased region" description="Basic residues" evidence="1">
    <location>
        <begin position="851"/>
        <end position="864"/>
    </location>
</feature>
<dbReference type="AlphaFoldDB" id="A0A6A6SZQ3"/>
<dbReference type="PANTHER" id="PTHR48125">
    <property type="entry name" value="LP07818P1"/>
    <property type="match status" value="1"/>
</dbReference>
<feature type="compositionally biased region" description="Basic and acidic residues" evidence="1">
    <location>
        <begin position="12"/>
        <end position="30"/>
    </location>
</feature>
<keyword evidence="3" id="KW-1185">Reference proteome</keyword>
<name>A0A6A6SZQ3_9PLEO</name>
<organism evidence="2 3">
    <name type="scientific">Lophiostoma macrostomum CBS 122681</name>
    <dbReference type="NCBI Taxonomy" id="1314788"/>
    <lineage>
        <taxon>Eukaryota</taxon>
        <taxon>Fungi</taxon>
        <taxon>Dikarya</taxon>
        <taxon>Ascomycota</taxon>
        <taxon>Pezizomycotina</taxon>
        <taxon>Dothideomycetes</taxon>
        <taxon>Pleosporomycetidae</taxon>
        <taxon>Pleosporales</taxon>
        <taxon>Lophiostomataceae</taxon>
        <taxon>Lophiostoma</taxon>
    </lineage>
</organism>
<feature type="compositionally biased region" description="Basic and acidic residues" evidence="1">
    <location>
        <begin position="185"/>
        <end position="196"/>
    </location>
</feature>
<feature type="compositionally biased region" description="Polar residues" evidence="1">
    <location>
        <begin position="311"/>
        <end position="335"/>
    </location>
</feature>
<dbReference type="PANTHER" id="PTHR48125:SF12">
    <property type="entry name" value="AT HOOK TRANSCRIPTION FACTOR FAMILY-RELATED"/>
    <property type="match status" value="1"/>
</dbReference>
<feature type="compositionally biased region" description="Polar residues" evidence="1">
    <location>
        <begin position="359"/>
        <end position="368"/>
    </location>
</feature>
<feature type="region of interest" description="Disordered" evidence="1">
    <location>
        <begin position="835"/>
        <end position="890"/>
    </location>
</feature>
<protein>
    <recommendedName>
        <fullName evidence="4">5-Methylcytosine G/T mismatch-specific DNA glycosylase</fullName>
    </recommendedName>
</protein>
<feature type="compositionally biased region" description="Basic residues" evidence="1">
    <location>
        <begin position="31"/>
        <end position="44"/>
    </location>
</feature>
<feature type="compositionally biased region" description="Polar residues" evidence="1">
    <location>
        <begin position="202"/>
        <end position="222"/>
    </location>
</feature>
<accession>A0A6A6SZQ3</accession>
<dbReference type="OrthoDB" id="5373744at2759"/>